<keyword evidence="2" id="KW-1185">Reference proteome</keyword>
<accession>A0ABT3HW22</accession>
<sequence>MMANKRKSIINEEVIADLIEKSYNNSFGIDLKKFHFSQKPRYANEKKLINEINENGRIIFQDGISKEFELLNYKGLNYLVGDQTAYPCSDIIRIGNGLNWLMCYALPNNNKIIGETDIRKSGIILHYFSEIVSKFKTEEDFRRFLQAVEFSFSENLWFNKNNFILNHYRNVKFWNKREKIDKIFGEGLVSPRKYLTYVLFKKENLKTEKIIHSLLRSLSYSTKAVISNEEFISFLGRLNFEEIEEFFCLDYLRIHAKIDKISYTLLGDMLVINSGYTRKYSDWDKKIYSSDEIKNIFYSRLKNNYRSLENHIRQEKGFDEVGSYVMEKHLLNLLTIEFPLYTIISQHSPKWLNGQRFDIFIKELNFAVEYNGIQHFEPVDFFGGIEGLARTQFLDTQKREKALKNGVKIFEINYNQNFNESFSKLVSSLKELLQS</sequence>
<evidence type="ECO:0000313" key="2">
    <source>
        <dbReference type="Proteomes" id="UP001163731"/>
    </source>
</evidence>
<proteinExistence type="predicted"/>
<name>A0ABT3HW22_9FLAO</name>
<dbReference type="RefSeq" id="WP_264749141.1">
    <property type="nucleotide sequence ID" value="NZ_JAPDHW010000003.1"/>
</dbReference>
<organism evidence="1 2">
    <name type="scientific">Chryseobacterium kimseyorum</name>
    <dbReference type="NCBI Taxonomy" id="2984028"/>
    <lineage>
        <taxon>Bacteria</taxon>
        <taxon>Pseudomonadati</taxon>
        <taxon>Bacteroidota</taxon>
        <taxon>Flavobacteriia</taxon>
        <taxon>Flavobacteriales</taxon>
        <taxon>Weeksellaceae</taxon>
        <taxon>Chryseobacterium group</taxon>
        <taxon>Chryseobacterium</taxon>
    </lineage>
</organism>
<dbReference type="Proteomes" id="UP001163731">
    <property type="component" value="Unassembled WGS sequence"/>
</dbReference>
<gene>
    <name evidence="1" type="ORF">OMO38_05105</name>
</gene>
<evidence type="ECO:0000313" key="1">
    <source>
        <dbReference type="EMBL" id="MCW3167900.1"/>
    </source>
</evidence>
<protein>
    <recommendedName>
        <fullName evidence="3">DUF559 domain-containing protein</fullName>
    </recommendedName>
</protein>
<evidence type="ECO:0008006" key="3">
    <source>
        <dbReference type="Google" id="ProtNLM"/>
    </source>
</evidence>
<reference evidence="1" key="1">
    <citation type="submission" date="2022-10" db="EMBL/GenBank/DDBJ databases">
        <title>Chryseobacterium babae sp. nov. isolated from the gut of the beetle Oryctes rhinoceros, and Chryseobacterium kimseyorum sp. nov., isolated from a stick insect rearing cage.</title>
        <authorList>
            <person name="Shelomi M."/>
            <person name="Han C.-J."/>
            <person name="Chen W.-M."/>
            <person name="Chen H.-K."/>
            <person name="Liaw S.-J."/>
            <person name="Muhle E."/>
            <person name="Clermont D."/>
        </authorList>
    </citation>
    <scope>NUCLEOTIDE SEQUENCE</scope>
    <source>
        <strain evidence="1">09-1422</strain>
    </source>
</reference>
<comment type="caution">
    <text evidence="1">The sequence shown here is derived from an EMBL/GenBank/DDBJ whole genome shotgun (WGS) entry which is preliminary data.</text>
</comment>
<dbReference type="EMBL" id="JAPDHW010000003">
    <property type="protein sequence ID" value="MCW3167900.1"/>
    <property type="molecule type" value="Genomic_DNA"/>
</dbReference>